<evidence type="ECO:0008006" key="4">
    <source>
        <dbReference type="Google" id="ProtNLM"/>
    </source>
</evidence>
<dbReference type="AlphaFoldDB" id="A0A812RHV0"/>
<organism evidence="2 3">
    <name type="scientific">Symbiodinium natans</name>
    <dbReference type="NCBI Taxonomy" id="878477"/>
    <lineage>
        <taxon>Eukaryota</taxon>
        <taxon>Sar</taxon>
        <taxon>Alveolata</taxon>
        <taxon>Dinophyceae</taxon>
        <taxon>Suessiales</taxon>
        <taxon>Symbiodiniaceae</taxon>
        <taxon>Symbiodinium</taxon>
    </lineage>
</organism>
<keyword evidence="3" id="KW-1185">Reference proteome</keyword>
<feature type="compositionally biased region" description="Basic residues" evidence="1">
    <location>
        <begin position="93"/>
        <end position="113"/>
    </location>
</feature>
<dbReference type="EMBL" id="CAJNDS010002339">
    <property type="protein sequence ID" value="CAE7440325.1"/>
    <property type="molecule type" value="Genomic_DNA"/>
</dbReference>
<comment type="caution">
    <text evidence="2">The sequence shown here is derived from an EMBL/GenBank/DDBJ whole genome shotgun (WGS) entry which is preliminary data.</text>
</comment>
<gene>
    <name evidence="2" type="ORF">SNAT2548_LOCUS23926</name>
</gene>
<feature type="region of interest" description="Disordered" evidence="1">
    <location>
        <begin position="82"/>
        <end position="113"/>
    </location>
</feature>
<reference evidence="2" key="1">
    <citation type="submission" date="2021-02" db="EMBL/GenBank/DDBJ databases">
        <authorList>
            <person name="Dougan E. K."/>
            <person name="Rhodes N."/>
            <person name="Thang M."/>
            <person name="Chan C."/>
        </authorList>
    </citation>
    <scope>NUCLEOTIDE SEQUENCE</scope>
</reference>
<protein>
    <recommendedName>
        <fullName evidence="4">DRBM domain-containing protein</fullName>
    </recommendedName>
</protein>
<proteinExistence type="predicted"/>
<sequence length="113" mass="12756">MALPLKAEAEAVWLGQRLSGDQDRQKAATFSCRRPGPKLWVCILVIRGWATTYEGTEAGSKKAAKESAAAKFYEDPAARSRIKQLRSEETRSQMKKRHFIQGKGRMPKQHLVQ</sequence>
<evidence type="ECO:0000313" key="3">
    <source>
        <dbReference type="Proteomes" id="UP000604046"/>
    </source>
</evidence>
<evidence type="ECO:0000313" key="2">
    <source>
        <dbReference type="EMBL" id="CAE7440325.1"/>
    </source>
</evidence>
<name>A0A812RHV0_9DINO</name>
<dbReference type="Proteomes" id="UP000604046">
    <property type="component" value="Unassembled WGS sequence"/>
</dbReference>
<accession>A0A812RHV0</accession>
<evidence type="ECO:0000256" key="1">
    <source>
        <dbReference type="SAM" id="MobiDB-lite"/>
    </source>
</evidence>